<organism evidence="2 3">
    <name type="scientific">Phycomyces blakesleeanus (strain ATCC 8743b / DSM 1359 / FGSC 10004 / NBRC 33097 / NRRL 1555)</name>
    <dbReference type="NCBI Taxonomy" id="763407"/>
    <lineage>
        <taxon>Eukaryota</taxon>
        <taxon>Fungi</taxon>
        <taxon>Fungi incertae sedis</taxon>
        <taxon>Mucoromycota</taxon>
        <taxon>Mucoromycotina</taxon>
        <taxon>Mucoromycetes</taxon>
        <taxon>Mucorales</taxon>
        <taxon>Phycomycetaceae</taxon>
        <taxon>Phycomyces</taxon>
    </lineage>
</organism>
<sequence>MRAKCLEREINTKCGDKVDTSFCPEGLEKGTSPDRGPQLTSSVRHKRRTPSRNIVPVDNVLPELESKERTLGFFESLGDYRFKKEIRMCKSLFYEFYKNLWILYEFCTFIFWCLQLQIDIIGHNSHKNLIDQSG</sequence>
<dbReference type="RefSeq" id="XP_018293291.1">
    <property type="nucleotide sequence ID" value="XM_018442576.1"/>
</dbReference>
<dbReference type="InParanoid" id="A0A163ARC7"/>
<dbReference type="AlphaFoldDB" id="A0A163ARC7"/>
<name>A0A163ARC7_PHYB8</name>
<dbReference type="VEuPathDB" id="FungiDB:PHYBLDRAFT_71985"/>
<dbReference type="Proteomes" id="UP000077315">
    <property type="component" value="Unassembled WGS sequence"/>
</dbReference>
<protein>
    <submittedName>
        <fullName evidence="2">Uncharacterized protein</fullName>
    </submittedName>
</protein>
<evidence type="ECO:0000256" key="1">
    <source>
        <dbReference type="SAM" id="MobiDB-lite"/>
    </source>
</evidence>
<proteinExistence type="predicted"/>
<evidence type="ECO:0000313" key="3">
    <source>
        <dbReference type="Proteomes" id="UP000077315"/>
    </source>
</evidence>
<evidence type="ECO:0000313" key="2">
    <source>
        <dbReference type="EMBL" id="OAD75251.1"/>
    </source>
</evidence>
<gene>
    <name evidence="2" type="ORF">PHYBLDRAFT_71985</name>
</gene>
<feature type="region of interest" description="Disordered" evidence="1">
    <location>
        <begin position="24"/>
        <end position="47"/>
    </location>
</feature>
<reference evidence="3" key="1">
    <citation type="submission" date="2015-06" db="EMBL/GenBank/DDBJ databases">
        <title>Expansion of signal transduction pathways in fungi by whole-genome duplication.</title>
        <authorList>
            <consortium name="DOE Joint Genome Institute"/>
            <person name="Corrochano L.M."/>
            <person name="Kuo A."/>
            <person name="Marcet-Houben M."/>
            <person name="Polaino S."/>
            <person name="Salamov A."/>
            <person name="Villalobos J.M."/>
            <person name="Alvarez M.I."/>
            <person name="Avalos J."/>
            <person name="Benito E.P."/>
            <person name="Benoit I."/>
            <person name="Burger G."/>
            <person name="Camino L.P."/>
            <person name="Canovas D."/>
            <person name="Cerda-Olmedo E."/>
            <person name="Cheng J.-F."/>
            <person name="Dominguez A."/>
            <person name="Elias M."/>
            <person name="Eslava A.P."/>
            <person name="Glaser F."/>
            <person name="Grimwood J."/>
            <person name="Gutierrez G."/>
            <person name="Heitman J."/>
            <person name="Henrissat B."/>
            <person name="Iturriaga E.A."/>
            <person name="Lang B.F."/>
            <person name="Lavin J.L."/>
            <person name="Lee S."/>
            <person name="Li W."/>
            <person name="Lindquist E."/>
            <person name="Lopez-Garcia S."/>
            <person name="Luque E.M."/>
            <person name="Marcos A.T."/>
            <person name="Martin J."/>
            <person name="McCluskey K."/>
            <person name="Medina H.R."/>
            <person name="Miralles-Duran A."/>
            <person name="Miyazaki A."/>
            <person name="Munoz-Torres E."/>
            <person name="Oguiza J.A."/>
            <person name="Ohm R."/>
            <person name="Olmedo M."/>
            <person name="Orejas M."/>
            <person name="Ortiz-Castellanos L."/>
            <person name="Pisabarro A.G."/>
            <person name="Rodriguez-Romero J."/>
            <person name="Ruiz-Herrera J."/>
            <person name="Ruiz-Vazquez R."/>
            <person name="Sanz C."/>
            <person name="Schackwitz W."/>
            <person name="Schmutz J."/>
            <person name="Shahriari M."/>
            <person name="Shelest E."/>
            <person name="Silva-Franco F."/>
            <person name="Soanes D."/>
            <person name="Syed K."/>
            <person name="Tagua V.G."/>
            <person name="Talbot N.J."/>
            <person name="Thon M."/>
            <person name="De vries R.P."/>
            <person name="Wiebenga A."/>
            <person name="Yadav J.S."/>
            <person name="Braun E.L."/>
            <person name="Baker S."/>
            <person name="Garre V."/>
            <person name="Horwitz B."/>
            <person name="Torres-Martinez S."/>
            <person name="Idnurm A."/>
            <person name="Herrera-Estrella A."/>
            <person name="Gabaldon T."/>
            <person name="Grigoriev I.V."/>
        </authorList>
    </citation>
    <scope>NUCLEOTIDE SEQUENCE [LARGE SCALE GENOMIC DNA]</scope>
    <source>
        <strain evidence="3">NRRL 1555(-)</strain>
    </source>
</reference>
<accession>A0A163ARC7</accession>
<keyword evidence="3" id="KW-1185">Reference proteome</keyword>
<dbReference type="EMBL" id="KV440977">
    <property type="protein sequence ID" value="OAD75251.1"/>
    <property type="molecule type" value="Genomic_DNA"/>
</dbReference>
<dbReference type="GeneID" id="29003482"/>